<dbReference type="GO" id="GO:0046872">
    <property type="term" value="F:metal ion binding"/>
    <property type="evidence" value="ECO:0007669"/>
    <property type="project" value="UniProtKB-KW"/>
</dbReference>
<dbReference type="SUPFAM" id="SSF53187">
    <property type="entry name" value="Zn-dependent exopeptidases"/>
    <property type="match status" value="1"/>
</dbReference>
<feature type="domain" description="Peptidase M14" evidence="1">
    <location>
        <begin position="45"/>
        <end position="258"/>
    </location>
</feature>
<dbReference type="Pfam" id="PF00246">
    <property type="entry name" value="Peptidase_M14"/>
    <property type="match status" value="1"/>
</dbReference>
<dbReference type="InterPro" id="IPR000834">
    <property type="entry name" value="Peptidase_M14"/>
</dbReference>
<protein>
    <recommendedName>
        <fullName evidence="1">Peptidase M14 domain-containing protein</fullName>
    </recommendedName>
</protein>
<dbReference type="Proteomes" id="UP000176634">
    <property type="component" value="Unassembled WGS sequence"/>
</dbReference>
<accession>A0A1F6PAD2</accession>
<gene>
    <name evidence="2" type="ORF">A2563_00315</name>
</gene>
<proteinExistence type="predicted"/>
<dbReference type="Gene3D" id="3.40.630.10">
    <property type="entry name" value="Zn peptidases"/>
    <property type="match status" value="1"/>
</dbReference>
<dbReference type="STRING" id="1798705.A2563_00315"/>
<evidence type="ECO:0000259" key="1">
    <source>
        <dbReference type="Pfam" id="PF00246"/>
    </source>
</evidence>
<comment type="caution">
    <text evidence="2">The sequence shown here is derived from an EMBL/GenBank/DDBJ whole genome shotgun (WGS) entry which is preliminary data.</text>
</comment>
<dbReference type="EMBL" id="MFRA01000002">
    <property type="protein sequence ID" value="OGH93116.1"/>
    <property type="molecule type" value="Genomic_DNA"/>
</dbReference>
<dbReference type="GO" id="GO:0016788">
    <property type="term" value="F:hydrolase activity, acting on ester bonds"/>
    <property type="evidence" value="ECO:0007669"/>
    <property type="project" value="InterPro"/>
</dbReference>
<organism evidence="2 3">
    <name type="scientific">Candidatus Magasanikbacteria bacterium RIFOXYD1_FULL_40_23</name>
    <dbReference type="NCBI Taxonomy" id="1798705"/>
    <lineage>
        <taxon>Bacteria</taxon>
        <taxon>Candidatus Magasanikiibacteriota</taxon>
    </lineage>
</organism>
<evidence type="ECO:0000313" key="3">
    <source>
        <dbReference type="Proteomes" id="UP000176634"/>
    </source>
</evidence>
<evidence type="ECO:0000313" key="2">
    <source>
        <dbReference type="EMBL" id="OGH93116.1"/>
    </source>
</evidence>
<dbReference type="AlphaFoldDB" id="A0A1F6PAD2"/>
<name>A0A1F6PAD2_9BACT</name>
<reference evidence="2 3" key="1">
    <citation type="journal article" date="2016" name="Nat. Commun.">
        <title>Thousands of microbial genomes shed light on interconnected biogeochemical processes in an aquifer system.</title>
        <authorList>
            <person name="Anantharaman K."/>
            <person name="Brown C.T."/>
            <person name="Hug L.A."/>
            <person name="Sharon I."/>
            <person name="Castelle C.J."/>
            <person name="Probst A.J."/>
            <person name="Thomas B.C."/>
            <person name="Singh A."/>
            <person name="Wilkins M.J."/>
            <person name="Karaoz U."/>
            <person name="Brodie E.L."/>
            <person name="Williams K.H."/>
            <person name="Hubbard S.S."/>
            <person name="Banfield J.F."/>
        </authorList>
    </citation>
    <scope>NUCLEOTIDE SEQUENCE [LARGE SCALE GENOMIC DNA]</scope>
</reference>
<sequence>MKEKTGKITSYQDLIFGYRHTDHRLHTYGKVKEDDKKYTLYKIIANARYKKTLLITTGFHGEEFNAPIALLHTFDKIVTYAKKRRVRLIVYPCVNPSGFDLRQRYNASDEQPNNDFMRYVMENGEELGVLEKDEHFVHYNIVDSPAKEVKLLKKDILKYLLIPPDGMIDLHQQEGSLENGEIYAYVFDRTPLYRRIMRKLGKIAPIAKNDLCTSNEDRREVFYRINEDGLIVLHDGTITDLFYQKGSKFVVTSETKTTMPLEKVAAINLIWIKELINLIASK</sequence>